<gene>
    <name evidence="1" type="ORF">AB5J53_42090</name>
</gene>
<reference evidence="1" key="1">
    <citation type="submission" date="2024-07" db="EMBL/GenBank/DDBJ databases">
        <authorList>
            <person name="Yu S.T."/>
        </authorList>
    </citation>
    <scope>NUCLEOTIDE SEQUENCE</scope>
    <source>
        <strain evidence="1">R41</strain>
    </source>
</reference>
<proteinExistence type="predicted"/>
<evidence type="ECO:0008006" key="2">
    <source>
        <dbReference type="Google" id="ProtNLM"/>
    </source>
</evidence>
<dbReference type="RefSeq" id="WP_369250851.1">
    <property type="nucleotide sequence ID" value="NZ_CP163443.1"/>
</dbReference>
<dbReference type="EMBL" id="CP163443">
    <property type="protein sequence ID" value="XDQ57790.1"/>
    <property type="molecule type" value="Genomic_DNA"/>
</dbReference>
<accession>A0AB39RSJ4</accession>
<name>A0AB39RSJ4_9ACTN</name>
<evidence type="ECO:0000313" key="1">
    <source>
        <dbReference type="EMBL" id="XDQ57790.1"/>
    </source>
</evidence>
<protein>
    <recommendedName>
        <fullName evidence="2">GntR C-terminal domain-containing protein</fullName>
    </recommendedName>
</protein>
<organism evidence="1">
    <name type="scientific">Streptomyces sp. R41</name>
    <dbReference type="NCBI Taxonomy" id="3238632"/>
    <lineage>
        <taxon>Bacteria</taxon>
        <taxon>Bacillati</taxon>
        <taxon>Actinomycetota</taxon>
        <taxon>Actinomycetes</taxon>
        <taxon>Kitasatosporales</taxon>
        <taxon>Streptomycetaceae</taxon>
        <taxon>Streptomyces</taxon>
    </lineage>
</organism>
<sequence length="70" mass="7360">MLPVGSLENVLRAIGEQTLHGLLTIASYGGEDRAQRNAAQAAAEVSAERRGSEAAAALLARHHLSEVPRT</sequence>
<dbReference type="AlphaFoldDB" id="A0AB39RSJ4"/>